<evidence type="ECO:0000256" key="2">
    <source>
        <dbReference type="ARBA" id="ARBA00022475"/>
    </source>
</evidence>
<keyword evidence="2" id="KW-1003">Cell membrane</keyword>
<keyword evidence="6 8" id="KW-1133">Transmembrane helix</keyword>
<keyword evidence="4 8" id="KW-0812">Transmembrane</keyword>
<feature type="transmembrane region" description="Helical" evidence="8">
    <location>
        <begin position="364"/>
        <end position="387"/>
    </location>
</feature>
<feature type="transmembrane region" description="Helical" evidence="8">
    <location>
        <begin position="130"/>
        <end position="149"/>
    </location>
</feature>
<feature type="transmembrane region" description="Helical" evidence="8">
    <location>
        <begin position="25"/>
        <end position="43"/>
    </location>
</feature>
<evidence type="ECO:0000256" key="4">
    <source>
        <dbReference type="ARBA" id="ARBA00022692"/>
    </source>
</evidence>
<dbReference type="SMART" id="SM00028">
    <property type="entry name" value="TPR"/>
    <property type="match status" value="6"/>
</dbReference>
<dbReference type="InterPro" id="IPR019734">
    <property type="entry name" value="TPR_rpt"/>
</dbReference>
<evidence type="ECO:0000256" key="3">
    <source>
        <dbReference type="ARBA" id="ARBA00022670"/>
    </source>
</evidence>
<dbReference type="OrthoDB" id="219789at2"/>
<evidence type="ECO:0000313" key="9">
    <source>
        <dbReference type="EMBL" id="QDV40957.1"/>
    </source>
</evidence>
<feature type="transmembrane region" description="Helical" evidence="8">
    <location>
        <begin position="161"/>
        <end position="180"/>
    </location>
</feature>
<keyword evidence="10" id="KW-1185">Reference proteome</keyword>
<dbReference type="Gene3D" id="1.25.40.10">
    <property type="entry name" value="Tetratricopeptide repeat domain"/>
    <property type="match status" value="4"/>
</dbReference>
<accession>A0A518HJC5</accession>
<feature type="transmembrane region" description="Helical" evidence="8">
    <location>
        <begin position="83"/>
        <end position="106"/>
    </location>
</feature>
<dbReference type="RefSeq" id="WP_145384751.1">
    <property type="nucleotide sequence ID" value="NZ_CP037423.1"/>
</dbReference>
<dbReference type="KEGG" id="snep:Enr13x_07950"/>
<gene>
    <name evidence="9" type="ORF">Enr13x_07950</name>
</gene>
<dbReference type="PANTHER" id="PTHR12558:SF13">
    <property type="entry name" value="CELL DIVISION CYCLE PROTEIN 27 HOMOLOG"/>
    <property type="match status" value="1"/>
</dbReference>
<dbReference type="InterPro" id="IPR011990">
    <property type="entry name" value="TPR-like_helical_dom_sf"/>
</dbReference>
<evidence type="ECO:0000256" key="1">
    <source>
        <dbReference type="ARBA" id="ARBA00004651"/>
    </source>
</evidence>
<evidence type="ECO:0000256" key="5">
    <source>
        <dbReference type="ARBA" id="ARBA00022801"/>
    </source>
</evidence>
<reference evidence="9 10" key="1">
    <citation type="submission" date="2019-03" db="EMBL/GenBank/DDBJ databases">
        <title>Deep-cultivation of Planctomycetes and their phenomic and genomic characterization uncovers novel biology.</title>
        <authorList>
            <person name="Wiegand S."/>
            <person name="Jogler M."/>
            <person name="Boedeker C."/>
            <person name="Pinto D."/>
            <person name="Vollmers J."/>
            <person name="Rivas-Marin E."/>
            <person name="Kohn T."/>
            <person name="Peeters S.H."/>
            <person name="Heuer A."/>
            <person name="Rast P."/>
            <person name="Oberbeckmann S."/>
            <person name="Bunk B."/>
            <person name="Jeske O."/>
            <person name="Meyerdierks A."/>
            <person name="Storesund J.E."/>
            <person name="Kallscheuer N."/>
            <person name="Luecker S."/>
            <person name="Lage O.M."/>
            <person name="Pohl T."/>
            <person name="Merkel B.J."/>
            <person name="Hornburger P."/>
            <person name="Mueller R.-W."/>
            <person name="Bruemmer F."/>
            <person name="Labrenz M."/>
            <person name="Spormann A.M."/>
            <person name="Op den Camp H."/>
            <person name="Overmann J."/>
            <person name="Amann R."/>
            <person name="Jetten M.S.M."/>
            <person name="Mascher T."/>
            <person name="Medema M.H."/>
            <person name="Devos D.P."/>
            <person name="Kaster A.-K."/>
            <person name="Ovreas L."/>
            <person name="Rohde M."/>
            <person name="Galperin M.Y."/>
            <person name="Jogler C."/>
        </authorList>
    </citation>
    <scope>NUCLEOTIDE SEQUENCE [LARGE SCALE GENOMIC DNA]</scope>
    <source>
        <strain evidence="9 10">Enr13</strain>
    </source>
</reference>
<keyword evidence="5" id="KW-0378">Hydrolase</keyword>
<evidence type="ECO:0000256" key="6">
    <source>
        <dbReference type="ARBA" id="ARBA00022989"/>
    </source>
</evidence>
<dbReference type="Pfam" id="PF09721">
    <property type="entry name" value="Exosortase_EpsH"/>
    <property type="match status" value="1"/>
</dbReference>
<proteinExistence type="predicted"/>
<dbReference type="InterPro" id="IPR019127">
    <property type="entry name" value="Exosortase"/>
</dbReference>
<keyword evidence="7 8" id="KW-0472">Membrane</keyword>
<organism evidence="9 10">
    <name type="scientific">Stieleria neptunia</name>
    <dbReference type="NCBI Taxonomy" id="2527979"/>
    <lineage>
        <taxon>Bacteria</taxon>
        <taxon>Pseudomonadati</taxon>
        <taxon>Planctomycetota</taxon>
        <taxon>Planctomycetia</taxon>
        <taxon>Pirellulales</taxon>
        <taxon>Pirellulaceae</taxon>
        <taxon>Stieleria</taxon>
    </lineage>
</organism>
<feature type="transmembrane region" description="Helical" evidence="8">
    <location>
        <begin position="200"/>
        <end position="218"/>
    </location>
</feature>
<dbReference type="SUPFAM" id="SSF48452">
    <property type="entry name" value="TPR-like"/>
    <property type="match status" value="3"/>
</dbReference>
<evidence type="ECO:0000256" key="7">
    <source>
        <dbReference type="ARBA" id="ARBA00023136"/>
    </source>
</evidence>
<protein>
    <submittedName>
        <fullName evidence="9">Transmembrane exosortase</fullName>
    </submittedName>
</protein>
<feature type="transmembrane region" description="Helical" evidence="8">
    <location>
        <begin position="283"/>
        <end position="300"/>
    </location>
</feature>
<evidence type="ECO:0000313" key="10">
    <source>
        <dbReference type="Proteomes" id="UP000319004"/>
    </source>
</evidence>
<feature type="transmembrane region" description="Helical" evidence="8">
    <location>
        <begin position="55"/>
        <end position="71"/>
    </location>
</feature>
<name>A0A518HJC5_9BACT</name>
<sequence>MGTCRGWRGKSTGVSARPSPTRIQAWLTLAWLALVLCCYRQVMGHLFQQWHSQTSYSHGPAVLPIAIWLLWQRRSTLPAIGKPWGPGLALLLAAQGFLWLGGYFHLPTLQCWTLPLYLCGMVGLLAGREVLGWSLPAIGFLGFMIPLPFQLELLANQSLQWLSAWCSCYLLSLTSTFAVTDGYTLMMATGGVGITKDCSGLRMTVAVVALGTIITFLARSRSDRDRGGPAPGWSVVRDLATVMLLAVPAAILANAARISVVAWVADRYQTESYTRWAHDLGDWLALPLSALLFLAFRAWISRTRALSTFQRGVGPDGSRRSATVLATAHEPSGRINPQVAIRRLRGGDRDFDGGRCWAAWGKSVVAVGAVPLVIAGIVAVAMVHHAAKRERIIRETLTEARVHEANADWDGAAMCYRTLLQLQPEQIDARYRYAWASLQGADSVDASMQAFYQLESVLEQAPSHVDALRTHLELALDLDQAKSASRSAERLYGIDRRDAHSLRLCVEAMLRFPHGSGDRHPLITVDRLNRWMERFGPTSQWRDRLVIEVASYCCDHAKSMDRRVTSAIEPAIADAADGVGSTYAFLQAWRYAHVFGTGTPSIERARLSIDNQCPAGVAYRIYLASAQEAVLQRRRDDAKRFLTRAIERLPNHHAAYAILGDVFASQGQWPQCTAAYLRAWRLVGDRPMGLGIKLAEALFQAERYAESAALVGQLLKQENQTLRPVSRDLRIRWMLVQAGLDARDGRHERALETIGRCRSLIAMSPAPSADEAAAWLPALETLQARCLVRLGRYAQAATLFESRAADGDRSADGDRAADGKRSADQWTAAARAWRSDGNLPAAERCYRSALSELGYDNEIWLELVDLLRDRYGVRGALEEIALRQRRGGATAAATQRTAPSEEMLAQAYERVGRGDLAIRHYRTVAERGVEDVAALAIALARHGHADKAVALVSDPRWTVNTSLRAHTAAVIAVSTTEWSPADQATLEPIIQRGVIEAVDDPALLMAIVAWHTHHRRKTAALELLDRAVTRHPDNVVAANNLAMRLAEEGRDLQRALRHIDDVLKQTGPVSEFLDTKGWILVQMDRAEDALVWFRRAVAGPGGAAPTTHLHMAAAYLAVGNRDQARESYQSVQVERLHVDQLHHSEQRAWARLQSEFTRPNELTTRPPLQRSGEA</sequence>
<dbReference type="InterPro" id="IPR026392">
    <property type="entry name" value="Exo/Archaeosortase_dom"/>
</dbReference>
<dbReference type="GO" id="GO:0006508">
    <property type="term" value="P:proteolysis"/>
    <property type="evidence" value="ECO:0007669"/>
    <property type="project" value="UniProtKB-KW"/>
</dbReference>
<comment type="subcellular location">
    <subcellularLocation>
        <location evidence="1">Cell membrane</location>
        <topology evidence="1">Multi-pass membrane protein</topology>
    </subcellularLocation>
</comment>
<dbReference type="GO" id="GO:0005886">
    <property type="term" value="C:plasma membrane"/>
    <property type="evidence" value="ECO:0007669"/>
    <property type="project" value="UniProtKB-SubCell"/>
</dbReference>
<dbReference type="AlphaFoldDB" id="A0A518HJC5"/>
<dbReference type="GO" id="GO:0008233">
    <property type="term" value="F:peptidase activity"/>
    <property type="evidence" value="ECO:0007669"/>
    <property type="project" value="UniProtKB-KW"/>
</dbReference>
<dbReference type="PANTHER" id="PTHR12558">
    <property type="entry name" value="CELL DIVISION CYCLE 16,23,27"/>
    <property type="match status" value="1"/>
</dbReference>
<evidence type="ECO:0000256" key="8">
    <source>
        <dbReference type="SAM" id="Phobius"/>
    </source>
</evidence>
<keyword evidence="3" id="KW-0645">Protease</keyword>
<dbReference type="EMBL" id="CP037423">
    <property type="protein sequence ID" value="QDV40957.1"/>
    <property type="molecule type" value="Genomic_DNA"/>
</dbReference>
<feature type="transmembrane region" description="Helical" evidence="8">
    <location>
        <begin position="239"/>
        <end position="263"/>
    </location>
</feature>
<dbReference type="NCBIfam" id="TIGR04178">
    <property type="entry name" value="exo_archaeo"/>
    <property type="match status" value="1"/>
</dbReference>
<dbReference type="Proteomes" id="UP000319004">
    <property type="component" value="Chromosome"/>
</dbReference>